<dbReference type="InterPro" id="IPR003006">
    <property type="entry name" value="Ig/MHC_CS"/>
</dbReference>
<dbReference type="PROSITE" id="PS00290">
    <property type="entry name" value="IG_MHC"/>
    <property type="match status" value="1"/>
</dbReference>
<dbReference type="SMART" id="SM00407">
    <property type="entry name" value="IGc1"/>
    <property type="match status" value="1"/>
</dbReference>
<dbReference type="Gene3D" id="2.60.40.10">
    <property type="entry name" value="Immunoglobulins"/>
    <property type="match status" value="2"/>
</dbReference>
<name>A0A3B4A2Z8_9GOBI</name>
<keyword evidence="2" id="KW-0472">Membrane</keyword>
<dbReference type="STRING" id="409849.ENSPMGP00000011417"/>
<dbReference type="Pfam" id="PF07654">
    <property type="entry name" value="C1-set"/>
    <property type="match status" value="1"/>
</dbReference>
<dbReference type="InterPro" id="IPR007110">
    <property type="entry name" value="Ig-like_dom"/>
</dbReference>
<sequence length="406" mass="45741">LCLHLQNIQSASQISWLPCKFIDEEVLVDSKGYNNTKLIPRSAVLQFGLIGDPLVNSDAVTFLITPSTLDVRHLLADAEVEQLSCELHRYSTDGSHIRWPVKAEHPHNRWFTVTISHSKNLFKIMAFIRQSSNQPPTGQHDYKSWTVIKDKEILTTSVVMIIQTQTPVVKSSLKSYSKLQCQFYIDHKAPKVTVEWKKYGNNAPLFSHNSPSGQTQGSGVDLKQLAAGDATYTTPLTKVGSEGTYMCYVQVHPLLGLQHNILFNIFLIVPPRISLNVSPTLIISEDTVKKVVCMADGYYPLDVSIQWSHKGSTDVGPRVDRTQLSSHVIYPNHTYSLSAFFYLQPKLWDSGRKFTCSVFHRSLSAPITKTFTVTVTEPGQWILYFNVFTLVVVVALVLRYVLRGEQ</sequence>
<dbReference type="AlphaFoldDB" id="A0A3B4A2Z8"/>
<organism evidence="4 5">
    <name type="scientific">Periophthalmus magnuspinnatus</name>
    <dbReference type="NCBI Taxonomy" id="409849"/>
    <lineage>
        <taxon>Eukaryota</taxon>
        <taxon>Metazoa</taxon>
        <taxon>Chordata</taxon>
        <taxon>Craniata</taxon>
        <taxon>Vertebrata</taxon>
        <taxon>Euteleostomi</taxon>
        <taxon>Actinopterygii</taxon>
        <taxon>Neopterygii</taxon>
        <taxon>Teleostei</taxon>
        <taxon>Neoteleostei</taxon>
        <taxon>Acanthomorphata</taxon>
        <taxon>Gobiaria</taxon>
        <taxon>Gobiiformes</taxon>
        <taxon>Gobioidei</taxon>
        <taxon>Gobiidae</taxon>
        <taxon>Oxudercinae</taxon>
        <taxon>Periophthalmus</taxon>
    </lineage>
</organism>
<evidence type="ECO:0000256" key="2">
    <source>
        <dbReference type="SAM" id="Phobius"/>
    </source>
</evidence>
<dbReference type="Ensembl" id="ENSPMGT00000012184.1">
    <property type="protein sequence ID" value="ENSPMGP00000011417.1"/>
    <property type="gene ID" value="ENSPMGG00000009451.1"/>
</dbReference>
<keyword evidence="5" id="KW-1185">Reference proteome</keyword>
<dbReference type="InterPro" id="IPR050380">
    <property type="entry name" value="Immune_Resp_Modulators"/>
</dbReference>
<feature type="transmembrane region" description="Helical" evidence="2">
    <location>
        <begin position="381"/>
        <end position="402"/>
    </location>
</feature>
<keyword evidence="1" id="KW-0393">Immunoglobulin domain</keyword>
<evidence type="ECO:0000313" key="4">
    <source>
        <dbReference type="Ensembl" id="ENSPMGP00000011417.1"/>
    </source>
</evidence>
<feature type="domain" description="Ig-like" evidence="3">
    <location>
        <begin position="271"/>
        <end position="372"/>
    </location>
</feature>
<dbReference type="PROSITE" id="PS50835">
    <property type="entry name" value="IG_LIKE"/>
    <property type="match status" value="2"/>
</dbReference>
<dbReference type="InterPro" id="IPR036179">
    <property type="entry name" value="Ig-like_dom_sf"/>
</dbReference>
<evidence type="ECO:0000259" key="3">
    <source>
        <dbReference type="PROSITE" id="PS50835"/>
    </source>
</evidence>
<keyword evidence="2" id="KW-0812">Transmembrane</keyword>
<evidence type="ECO:0000313" key="5">
    <source>
        <dbReference type="Proteomes" id="UP000261520"/>
    </source>
</evidence>
<evidence type="ECO:0000256" key="1">
    <source>
        <dbReference type="ARBA" id="ARBA00023319"/>
    </source>
</evidence>
<feature type="domain" description="Ig-like" evidence="3">
    <location>
        <begin position="156"/>
        <end position="250"/>
    </location>
</feature>
<keyword evidence="2" id="KW-1133">Transmembrane helix</keyword>
<dbReference type="InterPro" id="IPR003597">
    <property type="entry name" value="Ig_C1-set"/>
</dbReference>
<dbReference type="Proteomes" id="UP000261520">
    <property type="component" value="Unplaced"/>
</dbReference>
<reference evidence="4" key="2">
    <citation type="submission" date="2025-09" db="UniProtKB">
        <authorList>
            <consortium name="Ensembl"/>
        </authorList>
    </citation>
    <scope>IDENTIFICATION</scope>
</reference>
<dbReference type="SUPFAM" id="SSF48726">
    <property type="entry name" value="Immunoglobulin"/>
    <property type="match status" value="1"/>
</dbReference>
<accession>A0A3B4A2Z8</accession>
<proteinExistence type="predicted"/>
<dbReference type="PANTHER" id="PTHR23411">
    <property type="entry name" value="TAPASIN"/>
    <property type="match status" value="1"/>
</dbReference>
<dbReference type="InterPro" id="IPR013783">
    <property type="entry name" value="Ig-like_fold"/>
</dbReference>
<protein>
    <recommendedName>
        <fullName evidence="3">Ig-like domain-containing protein</fullName>
    </recommendedName>
</protein>
<reference evidence="4" key="1">
    <citation type="submission" date="2025-08" db="UniProtKB">
        <authorList>
            <consortium name="Ensembl"/>
        </authorList>
    </citation>
    <scope>IDENTIFICATION</scope>
</reference>